<protein>
    <recommendedName>
        <fullName evidence="5">Thrombospondin type 3 repeat-containing protein</fullName>
    </recommendedName>
</protein>
<reference evidence="3 4" key="1">
    <citation type="submission" date="2018-09" db="EMBL/GenBank/DDBJ databases">
        <title>Complete genome sequence of Euzebya sp. DY32-46 isolated from seawater of Pacific Ocean.</title>
        <authorList>
            <person name="Xu L."/>
            <person name="Wu Y.-H."/>
            <person name="Xu X.-W."/>
        </authorList>
    </citation>
    <scope>NUCLEOTIDE SEQUENCE [LARGE SCALE GENOMIC DNA]</scope>
    <source>
        <strain evidence="3 4">DY32-46</strain>
    </source>
</reference>
<dbReference type="Pfam" id="PF11617">
    <property type="entry name" value="Cu-binding_MopE"/>
    <property type="match status" value="1"/>
</dbReference>
<dbReference type="Proteomes" id="UP000264006">
    <property type="component" value="Chromosome"/>
</dbReference>
<accession>A0A346XU10</accession>
<feature type="compositionally biased region" description="Basic and acidic residues" evidence="1">
    <location>
        <begin position="209"/>
        <end position="220"/>
    </location>
</feature>
<proteinExistence type="predicted"/>
<organism evidence="3 4">
    <name type="scientific">Euzebya pacifica</name>
    <dbReference type="NCBI Taxonomy" id="1608957"/>
    <lineage>
        <taxon>Bacteria</taxon>
        <taxon>Bacillati</taxon>
        <taxon>Actinomycetota</taxon>
        <taxon>Nitriliruptoria</taxon>
        <taxon>Euzebyales</taxon>
    </lineage>
</organism>
<evidence type="ECO:0008006" key="5">
    <source>
        <dbReference type="Google" id="ProtNLM"/>
    </source>
</evidence>
<gene>
    <name evidence="3" type="ORF">DVS28_a1006</name>
</gene>
<feature type="region of interest" description="Disordered" evidence="1">
    <location>
        <begin position="194"/>
        <end position="251"/>
    </location>
</feature>
<dbReference type="AlphaFoldDB" id="A0A346XU10"/>
<dbReference type="EMBL" id="CP031165">
    <property type="protein sequence ID" value="AXV05707.1"/>
    <property type="molecule type" value="Genomic_DNA"/>
</dbReference>
<dbReference type="RefSeq" id="WP_216826400.1">
    <property type="nucleotide sequence ID" value="NZ_CP031165.1"/>
</dbReference>
<evidence type="ECO:0000256" key="1">
    <source>
        <dbReference type="SAM" id="MobiDB-lite"/>
    </source>
</evidence>
<dbReference type="KEGG" id="euz:DVS28_a1006"/>
<feature type="chain" id="PRO_5017046289" description="Thrombospondin type 3 repeat-containing protein" evidence="2">
    <location>
        <begin position="21"/>
        <end position="251"/>
    </location>
</feature>
<keyword evidence="4" id="KW-1185">Reference proteome</keyword>
<evidence type="ECO:0000313" key="4">
    <source>
        <dbReference type="Proteomes" id="UP000264006"/>
    </source>
</evidence>
<dbReference type="InterPro" id="IPR021655">
    <property type="entry name" value="Put_metal-bd"/>
</dbReference>
<feature type="signal peptide" evidence="2">
    <location>
        <begin position="1"/>
        <end position="20"/>
    </location>
</feature>
<evidence type="ECO:0000256" key="2">
    <source>
        <dbReference type="SAM" id="SignalP"/>
    </source>
</evidence>
<sequence length="251" mass="25332">MLILSALSLLLVGVIAPAGAQGSDTSSTWFTDAEGDATAFVVEGLPLPSQASLDLVEGTVDFDHATKELVFEVGVLDLTGSPAVGAAGNTYYVNFSVANGIFGGSGRFFASGTQHVVDADRFTLGSFDENGLRSTVGPISGSFDADTDVVTLRVPASMIASEGVPLEAGSTVGSDGLLAQRYLGSSLTGGATPTADLADGGSSYTVPHPDADGDGFRADVDCDDDDPSVNPGADEVAGDGIDNNCDGQVDE</sequence>
<keyword evidence="2" id="KW-0732">Signal</keyword>
<evidence type="ECO:0000313" key="3">
    <source>
        <dbReference type="EMBL" id="AXV05707.1"/>
    </source>
</evidence>
<name>A0A346XU10_9ACTN</name>